<sequence length="372" mass="41524">MAQSTNDPNRLITLAIHSYDRAVMLKRQLAEAGVPAVLHNVNLQEPLVSTGVRVRIHEKDLPLALKVVESETVLPRGKKQHRSMGKVLVPVDFSGYSLKACKIGFAYAKRIAGQVVVMHAFSSESHRFFLPFGSDLYGNGDQDDKTMRAAATLKMKNFKSQLEKNIMRGEVANVPFDTIISEGLPEQCVLQYAQKIDTPLIVMGTHGAHQQEHAAIGSVTAEVVDEAKFPVFTVPENMALSDLSQVRHVAFFSNLNPQDILSFDTFTRLLDINGLDISIIPVVEKKDAAYLEKATSQLMQYCTEHYTQCRFRLEPITLDDDLVALQQYMTDSHVDLIAVPNRKRNIVSRLFNPSIAHKVLFQSDVPMIVVPV</sequence>
<dbReference type="PRINTS" id="PR01438">
    <property type="entry name" value="UNVRSLSTRESS"/>
</dbReference>
<name>A0A6L5XDY3_9BACT</name>
<evidence type="ECO:0000313" key="3">
    <source>
        <dbReference type="EMBL" id="MSS17905.1"/>
    </source>
</evidence>
<dbReference type="Proteomes" id="UP000483362">
    <property type="component" value="Unassembled WGS sequence"/>
</dbReference>
<comment type="similarity">
    <text evidence="1">Belongs to the universal stress protein A family.</text>
</comment>
<dbReference type="Pfam" id="PF00582">
    <property type="entry name" value="Usp"/>
    <property type="match status" value="1"/>
</dbReference>
<accession>A0A6L5XDY3</accession>
<proteinExistence type="inferred from homology"/>
<dbReference type="PANTHER" id="PTHR46268">
    <property type="entry name" value="STRESS RESPONSE PROTEIN NHAX"/>
    <property type="match status" value="1"/>
</dbReference>
<dbReference type="EMBL" id="VULT01000013">
    <property type="protein sequence ID" value="MSS17905.1"/>
    <property type="molecule type" value="Genomic_DNA"/>
</dbReference>
<evidence type="ECO:0000313" key="4">
    <source>
        <dbReference type="Proteomes" id="UP000483362"/>
    </source>
</evidence>
<dbReference type="PANTHER" id="PTHR46268:SF6">
    <property type="entry name" value="UNIVERSAL STRESS PROTEIN UP12"/>
    <property type="match status" value="1"/>
</dbReference>
<organism evidence="3 4">
    <name type="scientific">Sodaliphilus pleomorphus</name>
    <dbReference type="NCBI Taxonomy" id="2606626"/>
    <lineage>
        <taxon>Bacteria</taxon>
        <taxon>Pseudomonadati</taxon>
        <taxon>Bacteroidota</taxon>
        <taxon>Bacteroidia</taxon>
        <taxon>Bacteroidales</taxon>
        <taxon>Muribaculaceae</taxon>
        <taxon>Sodaliphilus</taxon>
    </lineage>
</organism>
<dbReference type="SUPFAM" id="SSF52402">
    <property type="entry name" value="Adenine nucleotide alpha hydrolases-like"/>
    <property type="match status" value="2"/>
</dbReference>
<dbReference type="Gene3D" id="3.40.50.12370">
    <property type="match status" value="1"/>
</dbReference>
<dbReference type="AlphaFoldDB" id="A0A6L5XDY3"/>
<reference evidence="3 4" key="1">
    <citation type="submission" date="2019-08" db="EMBL/GenBank/DDBJ databases">
        <title>In-depth cultivation of the pig gut microbiome towards novel bacterial diversity and tailored functional studies.</title>
        <authorList>
            <person name="Wylensek D."/>
            <person name="Hitch T.C.A."/>
            <person name="Clavel T."/>
        </authorList>
    </citation>
    <scope>NUCLEOTIDE SEQUENCE [LARGE SCALE GENOMIC DNA]</scope>
    <source>
        <strain evidence="3 4">Oil-RF-744-WCA-WT-10</strain>
    </source>
</reference>
<evidence type="ECO:0000259" key="2">
    <source>
        <dbReference type="Pfam" id="PF00582"/>
    </source>
</evidence>
<dbReference type="RefSeq" id="WP_154328880.1">
    <property type="nucleotide sequence ID" value="NZ_CP045696.1"/>
</dbReference>
<comment type="caution">
    <text evidence="3">The sequence shown here is derived from an EMBL/GenBank/DDBJ whole genome shotgun (WGS) entry which is preliminary data.</text>
</comment>
<protein>
    <submittedName>
        <fullName evidence="3">Universal stress protein</fullName>
    </submittedName>
</protein>
<dbReference type="CDD" id="cd00293">
    <property type="entry name" value="USP-like"/>
    <property type="match status" value="1"/>
</dbReference>
<dbReference type="InterPro" id="IPR006015">
    <property type="entry name" value="Universal_stress_UspA"/>
</dbReference>
<dbReference type="InterPro" id="IPR006016">
    <property type="entry name" value="UspA"/>
</dbReference>
<keyword evidence="4" id="KW-1185">Reference proteome</keyword>
<evidence type="ECO:0000256" key="1">
    <source>
        <dbReference type="ARBA" id="ARBA00008791"/>
    </source>
</evidence>
<feature type="domain" description="UspA" evidence="2">
    <location>
        <begin position="85"/>
        <end position="235"/>
    </location>
</feature>
<gene>
    <name evidence="3" type="ORF">FYJ29_09080</name>
</gene>